<dbReference type="InterPro" id="IPR000887">
    <property type="entry name" value="Aldlse_KDPG_KHG"/>
</dbReference>
<keyword evidence="5" id="KW-0119">Carbohydrate metabolism</keyword>
<name>A0A645GKN5_9ZZZZ</name>
<accession>A0A645GKN5</accession>
<dbReference type="EMBL" id="VSSQ01075960">
    <property type="protein sequence ID" value="MPN26432.1"/>
    <property type="molecule type" value="Genomic_DNA"/>
</dbReference>
<dbReference type="Pfam" id="PF01081">
    <property type="entry name" value="Aldolase"/>
    <property type="match status" value="1"/>
</dbReference>
<evidence type="ECO:0000256" key="4">
    <source>
        <dbReference type="ARBA" id="ARBA00023239"/>
    </source>
</evidence>
<evidence type="ECO:0000256" key="3">
    <source>
        <dbReference type="ARBA" id="ARBA00011233"/>
    </source>
</evidence>
<evidence type="ECO:0000256" key="2">
    <source>
        <dbReference type="ARBA" id="ARBA00006906"/>
    </source>
</evidence>
<dbReference type="PANTHER" id="PTHR30246:SF1">
    <property type="entry name" value="2-DEHYDRO-3-DEOXY-6-PHOSPHOGALACTONATE ALDOLASE-RELATED"/>
    <property type="match status" value="1"/>
</dbReference>
<evidence type="ECO:0000313" key="6">
    <source>
        <dbReference type="EMBL" id="MPN26432.1"/>
    </source>
</evidence>
<comment type="subunit">
    <text evidence="3">Homotrimer.</text>
</comment>
<dbReference type="AlphaFoldDB" id="A0A645GKN5"/>
<reference evidence="6" key="1">
    <citation type="submission" date="2019-08" db="EMBL/GenBank/DDBJ databases">
        <authorList>
            <person name="Kucharzyk K."/>
            <person name="Murdoch R.W."/>
            <person name="Higgins S."/>
            <person name="Loffler F."/>
        </authorList>
    </citation>
    <scope>NUCLEOTIDE SEQUENCE</scope>
</reference>
<gene>
    <name evidence="6" type="ORF">SDC9_173856</name>
</gene>
<keyword evidence="4" id="KW-0456">Lyase</keyword>
<dbReference type="SUPFAM" id="SSF51569">
    <property type="entry name" value="Aldolase"/>
    <property type="match status" value="1"/>
</dbReference>
<proteinExistence type="inferred from homology"/>
<protein>
    <recommendedName>
        <fullName evidence="7">2-dehydro-3-deoxy-phosphogluconate aldolase</fullName>
    </recommendedName>
</protein>
<comment type="similarity">
    <text evidence="2">Belongs to the KHG/KDPG aldolase family.</text>
</comment>
<evidence type="ECO:0000256" key="5">
    <source>
        <dbReference type="ARBA" id="ARBA00023277"/>
    </source>
</evidence>
<comment type="caution">
    <text evidence="6">The sequence shown here is derived from an EMBL/GenBank/DDBJ whole genome shotgun (WGS) entry which is preliminary data.</text>
</comment>
<organism evidence="6">
    <name type="scientific">bioreactor metagenome</name>
    <dbReference type="NCBI Taxonomy" id="1076179"/>
    <lineage>
        <taxon>unclassified sequences</taxon>
        <taxon>metagenomes</taxon>
        <taxon>ecological metagenomes</taxon>
    </lineage>
</organism>
<sequence>MKFFPAEANGGIDAIKAMSAPYGSLQFMPTGGVNEQNLMNYLSFDKVIACGGTFMCTTEMIQNKEWERITNQTKLAIKNMLNFEFAHLGVNLIEEELVNSVNQFKSLLHTETIRETSKSTFVDFVEIMHDENFGRCGHLGISTLDIDRAIYYLSKQKFSFNFESIKYDEKKKKKFVYLNEEVSGFKIHLLKK</sequence>
<evidence type="ECO:0000256" key="1">
    <source>
        <dbReference type="ARBA" id="ARBA00004761"/>
    </source>
</evidence>
<dbReference type="GO" id="GO:0016829">
    <property type="term" value="F:lyase activity"/>
    <property type="evidence" value="ECO:0007669"/>
    <property type="project" value="UniProtKB-KW"/>
</dbReference>
<comment type="pathway">
    <text evidence="1">Carbohydrate acid metabolism.</text>
</comment>
<evidence type="ECO:0008006" key="7">
    <source>
        <dbReference type="Google" id="ProtNLM"/>
    </source>
</evidence>
<dbReference type="PANTHER" id="PTHR30246">
    <property type="entry name" value="2-KETO-3-DEOXY-6-PHOSPHOGLUCONATE ALDOLASE"/>
    <property type="match status" value="1"/>
</dbReference>
<dbReference type="Gene3D" id="3.20.20.70">
    <property type="entry name" value="Aldolase class I"/>
    <property type="match status" value="1"/>
</dbReference>
<dbReference type="InterPro" id="IPR013785">
    <property type="entry name" value="Aldolase_TIM"/>
</dbReference>